<keyword evidence="3" id="KW-1185">Reference proteome</keyword>
<accession>A0A8S3QPS4</accession>
<dbReference type="FunFam" id="3.20.80.10:FF:000002">
    <property type="entry name" value="Heme-binding protein 2"/>
    <property type="match status" value="1"/>
</dbReference>
<evidence type="ECO:0000256" key="1">
    <source>
        <dbReference type="ARBA" id="ARBA00009817"/>
    </source>
</evidence>
<dbReference type="InterPro" id="IPR006917">
    <property type="entry name" value="SOUL_heme-bd"/>
</dbReference>
<protein>
    <submittedName>
        <fullName evidence="2">Heme-binding protein 2</fullName>
    </submittedName>
</protein>
<comment type="similarity">
    <text evidence="1">Belongs to the HEBP family.</text>
</comment>
<dbReference type="InterPro" id="IPR011256">
    <property type="entry name" value="Reg_factor_effector_dom_sf"/>
</dbReference>
<dbReference type="PANTHER" id="PTHR11220:SF72">
    <property type="entry name" value="HEME-BINDING PROTEIN 2-LIKE ISOFORM X2"/>
    <property type="match status" value="1"/>
</dbReference>
<reference evidence="2" key="1">
    <citation type="submission" date="2021-03" db="EMBL/GenBank/DDBJ databases">
        <authorList>
            <person name="Bekaert M."/>
        </authorList>
    </citation>
    <scope>NUCLEOTIDE SEQUENCE</scope>
</reference>
<dbReference type="EMBL" id="CAJPWZ010000650">
    <property type="protein sequence ID" value="CAG2197621.1"/>
    <property type="molecule type" value="Genomic_DNA"/>
</dbReference>
<dbReference type="Proteomes" id="UP000683360">
    <property type="component" value="Unassembled WGS sequence"/>
</dbReference>
<evidence type="ECO:0000313" key="2">
    <source>
        <dbReference type="EMBL" id="CAG2197621.1"/>
    </source>
</evidence>
<organism evidence="2 3">
    <name type="scientific">Mytilus edulis</name>
    <name type="common">Blue mussel</name>
    <dbReference type="NCBI Taxonomy" id="6550"/>
    <lineage>
        <taxon>Eukaryota</taxon>
        <taxon>Metazoa</taxon>
        <taxon>Spiralia</taxon>
        <taxon>Lophotrochozoa</taxon>
        <taxon>Mollusca</taxon>
        <taxon>Bivalvia</taxon>
        <taxon>Autobranchia</taxon>
        <taxon>Pteriomorphia</taxon>
        <taxon>Mytilida</taxon>
        <taxon>Mytiloidea</taxon>
        <taxon>Mytilidae</taxon>
        <taxon>Mytilinae</taxon>
        <taxon>Mytilus</taxon>
    </lineage>
</organism>
<dbReference type="OrthoDB" id="6424451at2759"/>
<dbReference type="Gene3D" id="3.20.80.10">
    <property type="entry name" value="Regulatory factor, effector binding domain"/>
    <property type="match status" value="1"/>
</dbReference>
<proteinExistence type="inferred from homology"/>
<dbReference type="GO" id="GO:0020037">
    <property type="term" value="F:heme binding"/>
    <property type="evidence" value="ECO:0007669"/>
    <property type="project" value="TreeGrafter"/>
</dbReference>
<dbReference type="PANTHER" id="PTHR11220">
    <property type="entry name" value="HEME-BINDING PROTEIN-RELATED"/>
    <property type="match status" value="1"/>
</dbReference>
<evidence type="ECO:0000313" key="3">
    <source>
        <dbReference type="Proteomes" id="UP000683360"/>
    </source>
</evidence>
<name>A0A8S3QPS4_MYTED</name>
<dbReference type="AlphaFoldDB" id="A0A8S3QPS4"/>
<sequence>MNILNKSIKSSVLFKFETINHLQASEKYLQINNKMTSILKTVGSAVTGKFLEKPKYEKTSTSSSDDDVEERHYEAAKWVSTKTMGMNREEAVSAGFQRLFKYITGTNENNQKIDMTAPVATKILPGAGPNCENTFTTSFYIPPEHQDNPPKPTNPDVFIEDRPAMDVYVKSFGGFAKEQDWLSEAQKMTEQIKDKTTINQDYWFTAGYNSPFQLFARTNEVWLIKSKDKE</sequence>
<comment type="caution">
    <text evidence="2">The sequence shown here is derived from an EMBL/GenBank/DDBJ whole genome shotgun (WGS) entry which is preliminary data.</text>
</comment>
<dbReference type="SUPFAM" id="SSF55136">
    <property type="entry name" value="Probable bacterial effector-binding domain"/>
    <property type="match status" value="1"/>
</dbReference>
<gene>
    <name evidence="2" type="ORF">MEDL_12346</name>
</gene>
<dbReference type="Pfam" id="PF04832">
    <property type="entry name" value="SOUL"/>
    <property type="match status" value="1"/>
</dbReference>